<evidence type="ECO:0000256" key="1">
    <source>
        <dbReference type="SAM" id="MobiDB-lite"/>
    </source>
</evidence>
<dbReference type="EMBL" id="UINC01034713">
    <property type="protein sequence ID" value="SVB25987.1"/>
    <property type="molecule type" value="Genomic_DNA"/>
</dbReference>
<feature type="region of interest" description="Disordered" evidence="1">
    <location>
        <begin position="22"/>
        <end position="86"/>
    </location>
</feature>
<feature type="non-terminal residue" evidence="2">
    <location>
        <position position="428"/>
    </location>
</feature>
<dbReference type="AlphaFoldDB" id="A0A382CKY5"/>
<name>A0A382CKY5_9ZZZZ</name>
<feature type="compositionally biased region" description="Low complexity" evidence="1">
    <location>
        <begin position="58"/>
        <end position="69"/>
    </location>
</feature>
<organism evidence="2">
    <name type="scientific">marine metagenome</name>
    <dbReference type="NCBI Taxonomy" id="408172"/>
    <lineage>
        <taxon>unclassified sequences</taxon>
        <taxon>metagenomes</taxon>
        <taxon>ecological metagenomes</taxon>
    </lineage>
</organism>
<reference evidence="2" key="1">
    <citation type="submission" date="2018-05" db="EMBL/GenBank/DDBJ databases">
        <authorList>
            <person name="Lanie J.A."/>
            <person name="Ng W.-L."/>
            <person name="Kazmierczak K.M."/>
            <person name="Andrzejewski T.M."/>
            <person name="Davidsen T.M."/>
            <person name="Wayne K.J."/>
            <person name="Tettelin H."/>
            <person name="Glass J.I."/>
            <person name="Rusch D."/>
            <person name="Podicherti R."/>
            <person name="Tsui H.-C.T."/>
            <person name="Winkler M.E."/>
        </authorList>
    </citation>
    <scope>NUCLEOTIDE SEQUENCE</scope>
</reference>
<evidence type="ECO:0000313" key="2">
    <source>
        <dbReference type="EMBL" id="SVB25987.1"/>
    </source>
</evidence>
<proteinExistence type="predicted"/>
<evidence type="ECO:0008006" key="3">
    <source>
        <dbReference type="Google" id="ProtNLM"/>
    </source>
</evidence>
<feature type="non-terminal residue" evidence="2">
    <location>
        <position position="1"/>
    </location>
</feature>
<sequence length="428" mass="47018">VRPTLLFTVVLLAASLSACTAEATPQPNTVAAPAKPRVDSPTKVPLSPVPNLADATRSPSSTASMLSSSDEPTRPPQINTVGRSNPDYLTAAPDRDLYQLAAELIPGVSPGFPRVVTLTPPEFETGRIDTFWLLDLPTLKMDQSDFELRLITPHAYWYVQEGRSIKQNDLEASASAFEGDIYPRVTKILGTEWSPGVHNDPHLNILNARLEAIGGYFTSGDEYPKTVFPFSNQREIIYLDTSVSSVGSPGYNRTLAHELQHAIHWNEDPSDETWINEGLSELAVTVAGYGQNLVGRFLGGPPTSLVNWPLSLQGAGAHYGASSLFMHYLYEHYATPTGLRPLLADPKDGIEGIDSYLAASDFEATFRDIFGDWVVANLLDEDEGKYAHPSLDARTRVRNIVDYYSDFDSEIPQYSVEYIELKSLPGPM</sequence>
<gene>
    <name evidence="2" type="ORF">METZ01_LOCUS178841</name>
</gene>
<accession>A0A382CKY5</accession>
<protein>
    <recommendedName>
        <fullName evidence="3">Peptidase M6-like domain-containing protein</fullName>
    </recommendedName>
</protein>